<dbReference type="EMBL" id="JACAZE010000028">
    <property type="protein sequence ID" value="KAF7289563.1"/>
    <property type="molecule type" value="Genomic_DNA"/>
</dbReference>
<sequence length="417" mass="46660">MLEEVLLAPLPDLCHFNRIGAMSDTEASIIHATITNTESRLEALKKQRINAGSLLEQLKECQKELEDSLIAQKSLLAPIRKLPVDVLGEIFLVAERSAGNDSLDDFVLSRRPRDIISRDLELLSSASRDFPLLERLDFAQLGQLYPSRQALPPLSFDSTHCPLLRDVHFQPGAYPTHPATIPITWSQIQRCTVTTWTESVLPTLRLLSANVAVAEIKRRQVSSWAAIDDLEWYLGEEPIHMPHLIDLKIDDVRSGGRHALEFIRAPAMQSLSLVDGSGIASFAAFVAQSRCTLTRLHLTIPLHLGGIVRALKLVPDIVHLSLEGPHSYNSGQEFDEEFFAAMNEATLVPAMTHLSLSGQFYCKVEDALAMLRARNHKTGGGKLRSFELREREISDPSFEYWNLFVLKDEGLEISYHS</sequence>
<organism evidence="1 2">
    <name type="scientific">Mycena chlorophos</name>
    <name type="common">Agaric fungus</name>
    <name type="synonym">Agaricus chlorophos</name>
    <dbReference type="NCBI Taxonomy" id="658473"/>
    <lineage>
        <taxon>Eukaryota</taxon>
        <taxon>Fungi</taxon>
        <taxon>Dikarya</taxon>
        <taxon>Basidiomycota</taxon>
        <taxon>Agaricomycotina</taxon>
        <taxon>Agaricomycetes</taxon>
        <taxon>Agaricomycetidae</taxon>
        <taxon>Agaricales</taxon>
        <taxon>Marasmiineae</taxon>
        <taxon>Mycenaceae</taxon>
        <taxon>Mycena</taxon>
    </lineage>
</organism>
<accession>A0A8H6VTJ5</accession>
<gene>
    <name evidence="1" type="ORF">HMN09_01318300</name>
</gene>
<dbReference type="AlphaFoldDB" id="A0A8H6VTJ5"/>
<evidence type="ECO:0000313" key="2">
    <source>
        <dbReference type="Proteomes" id="UP000613580"/>
    </source>
</evidence>
<reference evidence="1" key="1">
    <citation type="submission" date="2020-05" db="EMBL/GenBank/DDBJ databases">
        <title>Mycena genomes resolve the evolution of fungal bioluminescence.</title>
        <authorList>
            <person name="Tsai I.J."/>
        </authorList>
    </citation>
    <scope>NUCLEOTIDE SEQUENCE</scope>
    <source>
        <strain evidence="1">110903Hualien_Pintung</strain>
    </source>
</reference>
<name>A0A8H6VTJ5_MYCCL</name>
<proteinExistence type="predicted"/>
<protein>
    <submittedName>
        <fullName evidence="1">F-box domain-containing protein</fullName>
    </submittedName>
</protein>
<comment type="caution">
    <text evidence="1">The sequence shown here is derived from an EMBL/GenBank/DDBJ whole genome shotgun (WGS) entry which is preliminary data.</text>
</comment>
<evidence type="ECO:0000313" key="1">
    <source>
        <dbReference type="EMBL" id="KAF7289563.1"/>
    </source>
</evidence>
<keyword evidence="2" id="KW-1185">Reference proteome</keyword>
<dbReference type="Proteomes" id="UP000613580">
    <property type="component" value="Unassembled WGS sequence"/>
</dbReference>